<protein>
    <submittedName>
        <fullName evidence="1">Uncharacterized protein</fullName>
    </submittedName>
</protein>
<evidence type="ECO:0000313" key="1">
    <source>
        <dbReference type="EMBL" id="KAK9870701.1"/>
    </source>
</evidence>
<proteinExistence type="predicted"/>
<name>A0AAW1TIT6_9CUCU</name>
<keyword evidence="2" id="KW-1185">Reference proteome</keyword>
<sequence>MLALLHSFETSREDYRKLRKSNVPQHLQISQTISVHSCPSNNQKPPIFTHIEKLQDQYAQRTGVSRRCIRLPRRYTTPHPLACEISVSVCEKYRSARYQKCASEMSVNFQLAIN</sequence>
<dbReference type="EMBL" id="JARQZJ010000003">
    <property type="protein sequence ID" value="KAK9870701.1"/>
    <property type="molecule type" value="Genomic_DNA"/>
</dbReference>
<gene>
    <name evidence="1" type="ORF">WA026_008273</name>
</gene>
<accession>A0AAW1TIT6</accession>
<dbReference type="Proteomes" id="UP001431783">
    <property type="component" value="Unassembled WGS sequence"/>
</dbReference>
<reference evidence="1 2" key="1">
    <citation type="submission" date="2023-03" db="EMBL/GenBank/DDBJ databases">
        <title>Genome insight into feeding habits of ladybird beetles.</title>
        <authorList>
            <person name="Li H.-S."/>
            <person name="Huang Y.-H."/>
            <person name="Pang H."/>
        </authorList>
    </citation>
    <scope>NUCLEOTIDE SEQUENCE [LARGE SCALE GENOMIC DNA]</scope>
    <source>
        <strain evidence="1">SYSU_2023b</strain>
        <tissue evidence="1">Whole body</tissue>
    </source>
</reference>
<evidence type="ECO:0000313" key="2">
    <source>
        <dbReference type="Proteomes" id="UP001431783"/>
    </source>
</evidence>
<dbReference type="AlphaFoldDB" id="A0AAW1TIT6"/>
<organism evidence="1 2">
    <name type="scientific">Henosepilachna vigintioctopunctata</name>
    <dbReference type="NCBI Taxonomy" id="420089"/>
    <lineage>
        <taxon>Eukaryota</taxon>
        <taxon>Metazoa</taxon>
        <taxon>Ecdysozoa</taxon>
        <taxon>Arthropoda</taxon>
        <taxon>Hexapoda</taxon>
        <taxon>Insecta</taxon>
        <taxon>Pterygota</taxon>
        <taxon>Neoptera</taxon>
        <taxon>Endopterygota</taxon>
        <taxon>Coleoptera</taxon>
        <taxon>Polyphaga</taxon>
        <taxon>Cucujiformia</taxon>
        <taxon>Coccinelloidea</taxon>
        <taxon>Coccinellidae</taxon>
        <taxon>Epilachninae</taxon>
        <taxon>Epilachnini</taxon>
        <taxon>Henosepilachna</taxon>
    </lineage>
</organism>
<comment type="caution">
    <text evidence="1">The sequence shown here is derived from an EMBL/GenBank/DDBJ whole genome shotgun (WGS) entry which is preliminary data.</text>
</comment>